<protein>
    <submittedName>
        <fullName evidence="3">Uncharacterized protein</fullName>
    </submittedName>
</protein>
<dbReference type="AlphaFoldDB" id="A0A1I8A9Y2"/>
<accession>A0A1I8A9Y2</accession>
<reference evidence="3" key="1">
    <citation type="submission" date="2016-11" db="UniProtKB">
        <authorList>
            <consortium name="WormBaseParasite"/>
        </authorList>
    </citation>
    <scope>IDENTIFICATION</scope>
</reference>
<sequence>MVRYECKSALPGRQIAPSGLLRQRRSASGWGRGLGADDSSWSDQLIERDVAGCGAAAAARQRMDCAREGEFAVAAARSIGKSNSRSRKAILGTACVFAPRAPRARGHTALEVSSSPSSRRPSSLAVGPEEETADAVAACASIITFVVVGVRRRHRLGKQLWRQPRDRIERRRRPGASGDCTTSAVVLLFSRCVRMTRFGAINSI</sequence>
<organism evidence="2 3">
    <name type="scientific">Steinernema glaseri</name>
    <dbReference type="NCBI Taxonomy" id="37863"/>
    <lineage>
        <taxon>Eukaryota</taxon>
        <taxon>Metazoa</taxon>
        <taxon>Ecdysozoa</taxon>
        <taxon>Nematoda</taxon>
        <taxon>Chromadorea</taxon>
        <taxon>Rhabditida</taxon>
        <taxon>Tylenchina</taxon>
        <taxon>Panagrolaimomorpha</taxon>
        <taxon>Strongyloidoidea</taxon>
        <taxon>Steinernematidae</taxon>
        <taxon>Steinernema</taxon>
    </lineage>
</organism>
<evidence type="ECO:0000313" key="2">
    <source>
        <dbReference type="Proteomes" id="UP000095287"/>
    </source>
</evidence>
<proteinExistence type="predicted"/>
<keyword evidence="2" id="KW-1185">Reference proteome</keyword>
<dbReference type="WBParaSite" id="L893_g34046.t1">
    <property type="protein sequence ID" value="L893_g34046.t1"/>
    <property type="gene ID" value="L893_g34046"/>
</dbReference>
<feature type="compositionally biased region" description="Low complexity" evidence="1">
    <location>
        <begin position="113"/>
        <end position="123"/>
    </location>
</feature>
<name>A0A1I8A9Y2_9BILA</name>
<evidence type="ECO:0000313" key="3">
    <source>
        <dbReference type="WBParaSite" id="L893_g34046.t1"/>
    </source>
</evidence>
<feature type="region of interest" description="Disordered" evidence="1">
    <location>
        <begin position="106"/>
        <end position="127"/>
    </location>
</feature>
<evidence type="ECO:0000256" key="1">
    <source>
        <dbReference type="SAM" id="MobiDB-lite"/>
    </source>
</evidence>
<dbReference type="Proteomes" id="UP000095287">
    <property type="component" value="Unplaced"/>
</dbReference>